<reference evidence="3" key="1">
    <citation type="journal article" date="2014" name="Proc. Natl. Acad. Sci. U.S.A.">
        <title>Extensive sampling of basidiomycete genomes demonstrates inadequacy of the white-rot/brown-rot paradigm for wood decay fungi.</title>
        <authorList>
            <person name="Riley R."/>
            <person name="Salamov A.A."/>
            <person name="Brown D.W."/>
            <person name="Nagy L.G."/>
            <person name="Floudas D."/>
            <person name="Held B.W."/>
            <person name="Levasseur A."/>
            <person name="Lombard V."/>
            <person name="Morin E."/>
            <person name="Otillar R."/>
            <person name="Lindquist E.A."/>
            <person name="Sun H."/>
            <person name="LaButti K.M."/>
            <person name="Schmutz J."/>
            <person name="Jabbour D."/>
            <person name="Luo H."/>
            <person name="Baker S.E."/>
            <person name="Pisabarro A.G."/>
            <person name="Walton J.D."/>
            <person name="Blanchette R.A."/>
            <person name="Henrissat B."/>
            <person name="Martin F."/>
            <person name="Cullen D."/>
            <person name="Hibbett D.S."/>
            <person name="Grigoriev I.V."/>
        </authorList>
    </citation>
    <scope>NUCLEOTIDE SEQUENCE [LARGE SCALE GENOMIC DNA]</scope>
    <source>
        <strain evidence="3">CBS 339.88</strain>
    </source>
</reference>
<dbReference type="OrthoDB" id="3174721at2759"/>
<dbReference type="HOGENOM" id="CLU_903279_0_0_1"/>
<accession>A0A067S9N3</accession>
<dbReference type="EMBL" id="KL142413">
    <property type="protein sequence ID" value="KDR67610.1"/>
    <property type="molecule type" value="Genomic_DNA"/>
</dbReference>
<organism evidence="2 3">
    <name type="scientific">Galerina marginata (strain CBS 339.88)</name>
    <dbReference type="NCBI Taxonomy" id="685588"/>
    <lineage>
        <taxon>Eukaryota</taxon>
        <taxon>Fungi</taxon>
        <taxon>Dikarya</taxon>
        <taxon>Basidiomycota</taxon>
        <taxon>Agaricomycotina</taxon>
        <taxon>Agaricomycetes</taxon>
        <taxon>Agaricomycetidae</taxon>
        <taxon>Agaricales</taxon>
        <taxon>Agaricineae</taxon>
        <taxon>Strophariaceae</taxon>
        <taxon>Galerina</taxon>
    </lineage>
</organism>
<sequence length="288" mass="32471">MQGLRPPSYRSIGVSDATFLSSTSSLWPIEDQIYDPLTDRLAILDFEGPKTQPNDRPSRFRPIRRRTVPEQMDQSSPLSMDRPMPFPVEKRRPGVIRPRPSAGQNTRYAFSMGSNLMALTPTVDVEDAHPPYYITVQMNYFMPLSFITSIYRFPNEKVGDFEMGIMTVPGTVQLGTHREAISNVLSKSGSRNSGSYFWNPLAVGLKYCLKWDYDKRPCVCRSTAKNNEGTVLALFTSPFGLDSNSKVAMIEVTPAGQEVFDHVVMSLLIVERKRLTPDKESGLKPFFN</sequence>
<name>A0A067S9N3_GALM3</name>
<dbReference type="AlphaFoldDB" id="A0A067S9N3"/>
<keyword evidence="3" id="KW-1185">Reference proteome</keyword>
<gene>
    <name evidence="2" type="ORF">GALMADRAFT_1068799</name>
</gene>
<proteinExistence type="predicted"/>
<protein>
    <submittedName>
        <fullName evidence="2">Uncharacterized protein</fullName>
    </submittedName>
</protein>
<evidence type="ECO:0000313" key="3">
    <source>
        <dbReference type="Proteomes" id="UP000027222"/>
    </source>
</evidence>
<evidence type="ECO:0000256" key="1">
    <source>
        <dbReference type="SAM" id="MobiDB-lite"/>
    </source>
</evidence>
<dbReference type="Proteomes" id="UP000027222">
    <property type="component" value="Unassembled WGS sequence"/>
</dbReference>
<feature type="region of interest" description="Disordered" evidence="1">
    <location>
        <begin position="46"/>
        <end position="104"/>
    </location>
</feature>
<evidence type="ECO:0000313" key="2">
    <source>
        <dbReference type="EMBL" id="KDR67610.1"/>
    </source>
</evidence>